<reference evidence="1" key="1">
    <citation type="submission" date="2017-07" db="EMBL/GenBank/DDBJ databases">
        <title>Taro Niue Genome Assembly and Annotation.</title>
        <authorList>
            <person name="Atibalentja N."/>
            <person name="Keating K."/>
            <person name="Fields C.J."/>
        </authorList>
    </citation>
    <scope>NUCLEOTIDE SEQUENCE</scope>
    <source>
        <strain evidence="1">Niue_2</strain>
        <tissue evidence="1">Leaf</tissue>
    </source>
</reference>
<evidence type="ECO:0000313" key="1">
    <source>
        <dbReference type="EMBL" id="MQL78813.1"/>
    </source>
</evidence>
<dbReference type="PANTHER" id="PTHR21068:SF36">
    <property type="entry name" value="SENESCENCE_DEHYDRATION-ASSOCIATED PROTEIN-LIKE PROTEIN"/>
    <property type="match status" value="1"/>
</dbReference>
<comment type="caution">
    <text evidence="1">The sequence shown here is derived from an EMBL/GenBank/DDBJ whole genome shotgun (WGS) entry which is preliminary data.</text>
</comment>
<dbReference type="PANTHER" id="PTHR21068">
    <property type="entry name" value="SPARTIN"/>
    <property type="match status" value="1"/>
</dbReference>
<dbReference type="OrthoDB" id="1719420at2759"/>
<protein>
    <recommendedName>
        <fullName evidence="3">Senescence domain-containing protein</fullName>
    </recommendedName>
</protein>
<dbReference type="GO" id="GO:0005886">
    <property type="term" value="C:plasma membrane"/>
    <property type="evidence" value="ECO:0007669"/>
    <property type="project" value="TreeGrafter"/>
</dbReference>
<name>A0A843UC20_COLES</name>
<accession>A0A843UC20</accession>
<sequence>MGCCKPRTDSPPPRTRGIVKANHREEAILQVPGASVHLMEGDEAVELAVGDVVVVGILEEGVLLATIARVGPDLQWPLTKDEPVVKLDELHYLFSLPEKDGSFLNYGVSFAGPADGRLASLDSFLRDNTCFTVSSSSSSSSSALGKGAADSGGAYWGSLAPTVEGYNGVLAKAIAGGTGVIVEGIFKCSDIYASQVSENSLG</sequence>
<gene>
    <name evidence="1" type="ORF">Taro_011246</name>
</gene>
<dbReference type="EMBL" id="NMUH01000419">
    <property type="protein sequence ID" value="MQL78813.1"/>
    <property type="molecule type" value="Genomic_DNA"/>
</dbReference>
<dbReference type="InterPro" id="IPR045036">
    <property type="entry name" value="Spartin-like"/>
</dbReference>
<organism evidence="1 2">
    <name type="scientific">Colocasia esculenta</name>
    <name type="common">Wild taro</name>
    <name type="synonym">Arum esculentum</name>
    <dbReference type="NCBI Taxonomy" id="4460"/>
    <lineage>
        <taxon>Eukaryota</taxon>
        <taxon>Viridiplantae</taxon>
        <taxon>Streptophyta</taxon>
        <taxon>Embryophyta</taxon>
        <taxon>Tracheophyta</taxon>
        <taxon>Spermatophyta</taxon>
        <taxon>Magnoliopsida</taxon>
        <taxon>Liliopsida</taxon>
        <taxon>Araceae</taxon>
        <taxon>Aroideae</taxon>
        <taxon>Colocasieae</taxon>
        <taxon>Colocasia</taxon>
    </lineage>
</organism>
<proteinExistence type="predicted"/>
<evidence type="ECO:0000313" key="2">
    <source>
        <dbReference type="Proteomes" id="UP000652761"/>
    </source>
</evidence>
<evidence type="ECO:0008006" key="3">
    <source>
        <dbReference type="Google" id="ProtNLM"/>
    </source>
</evidence>
<dbReference type="Proteomes" id="UP000652761">
    <property type="component" value="Unassembled WGS sequence"/>
</dbReference>
<keyword evidence="2" id="KW-1185">Reference proteome</keyword>
<dbReference type="AlphaFoldDB" id="A0A843UC20"/>